<dbReference type="EMBL" id="CP001110">
    <property type="protein sequence ID" value="ACF43321.1"/>
    <property type="molecule type" value="Genomic_DNA"/>
</dbReference>
<dbReference type="Proteomes" id="UP000002724">
    <property type="component" value="Chromosome"/>
</dbReference>
<accession>B4SFR6</accession>
<evidence type="ECO:0000313" key="2">
    <source>
        <dbReference type="Proteomes" id="UP000002724"/>
    </source>
</evidence>
<gene>
    <name evidence="1" type="ordered locus">Ppha_1038</name>
</gene>
<dbReference type="KEGG" id="pph:Ppha_1038"/>
<dbReference type="HOGENOM" id="CLU_195867_0_0_10"/>
<protein>
    <recommendedName>
        <fullName evidence="3">YgiT-type zinc finger domain-containing protein</fullName>
    </recommendedName>
</protein>
<dbReference type="eggNOG" id="ENOG5032VGM">
    <property type="taxonomic scope" value="Bacteria"/>
</dbReference>
<proteinExistence type="predicted"/>
<dbReference type="Gene3D" id="3.10.20.860">
    <property type="match status" value="1"/>
</dbReference>
<dbReference type="NCBIfam" id="TIGR03831">
    <property type="entry name" value="YgiT_finger"/>
    <property type="match status" value="1"/>
</dbReference>
<keyword evidence="2" id="KW-1185">Reference proteome</keyword>
<dbReference type="RefSeq" id="WP_012507815.1">
    <property type="nucleotide sequence ID" value="NC_011060.1"/>
</dbReference>
<dbReference type="InterPro" id="IPR022453">
    <property type="entry name" value="Znf_MqsA-type"/>
</dbReference>
<reference evidence="1 2" key="1">
    <citation type="submission" date="2008-06" db="EMBL/GenBank/DDBJ databases">
        <title>Complete sequence of Pelodictyon phaeoclathratiforme BU-1.</title>
        <authorList>
            <consortium name="US DOE Joint Genome Institute"/>
            <person name="Lucas S."/>
            <person name="Copeland A."/>
            <person name="Lapidus A."/>
            <person name="Glavina del Rio T."/>
            <person name="Dalin E."/>
            <person name="Tice H."/>
            <person name="Bruce D."/>
            <person name="Goodwin L."/>
            <person name="Pitluck S."/>
            <person name="Schmutz J."/>
            <person name="Larimer F."/>
            <person name="Land M."/>
            <person name="Hauser L."/>
            <person name="Kyrpides N."/>
            <person name="Mikhailova N."/>
            <person name="Liu Z."/>
            <person name="Li T."/>
            <person name="Zhao F."/>
            <person name="Overmann J."/>
            <person name="Bryant D.A."/>
            <person name="Richardson P."/>
        </authorList>
    </citation>
    <scope>NUCLEOTIDE SEQUENCE [LARGE SCALE GENOMIC DNA]</scope>
    <source>
        <strain evidence="2">DSM 5477 / BU-1</strain>
    </source>
</reference>
<evidence type="ECO:0008006" key="3">
    <source>
        <dbReference type="Google" id="ProtNLM"/>
    </source>
</evidence>
<sequence>MTEKANKAMTPFELCPVCGGDVIEKEVEKLILGGNNTAVVHVNAEVCTHCGERLYSKKTITLFEHIRSRLTTGDVAGFLPMGQTYKVAG</sequence>
<dbReference type="AlphaFoldDB" id="B4SFR6"/>
<organism evidence="1 2">
    <name type="scientific">Pelodictyon phaeoclathratiforme (strain DSM 5477 / BU-1)</name>
    <dbReference type="NCBI Taxonomy" id="324925"/>
    <lineage>
        <taxon>Bacteria</taxon>
        <taxon>Pseudomonadati</taxon>
        <taxon>Chlorobiota</taxon>
        <taxon>Chlorobiia</taxon>
        <taxon>Chlorobiales</taxon>
        <taxon>Chlorobiaceae</taxon>
        <taxon>Chlorobium/Pelodictyon group</taxon>
        <taxon>Pelodictyon</taxon>
    </lineage>
</organism>
<name>B4SFR6_PELPB</name>
<evidence type="ECO:0000313" key="1">
    <source>
        <dbReference type="EMBL" id="ACF43321.1"/>
    </source>
</evidence>